<dbReference type="Gene3D" id="3.20.20.300">
    <property type="entry name" value="Glycoside hydrolase, family 3, N-terminal domain"/>
    <property type="match status" value="1"/>
</dbReference>
<dbReference type="Proteomes" id="UP000260795">
    <property type="component" value="Unassembled WGS sequence"/>
</dbReference>
<dbReference type="EMBL" id="WCUA01000010">
    <property type="protein sequence ID" value="KAB4185192.1"/>
    <property type="molecule type" value="Genomic_DNA"/>
</dbReference>
<evidence type="ECO:0000259" key="4">
    <source>
        <dbReference type="SMART" id="SM01217"/>
    </source>
</evidence>
<dbReference type="InterPro" id="IPR036881">
    <property type="entry name" value="Glyco_hydro_3_C_sf"/>
</dbReference>
<evidence type="ECO:0000313" key="16">
    <source>
        <dbReference type="Proteomes" id="UP000283684"/>
    </source>
</evidence>
<accession>A0A173ZM72</accession>
<feature type="chain" id="PRO_5043136351" evidence="3">
    <location>
        <begin position="27"/>
        <end position="860"/>
    </location>
</feature>
<dbReference type="Proteomes" id="UP000442334">
    <property type="component" value="Unassembled WGS sequence"/>
</dbReference>
<dbReference type="SMART" id="SM01217">
    <property type="entry name" value="Fn3_like"/>
    <property type="match status" value="1"/>
</dbReference>
<dbReference type="SUPFAM" id="SSF52279">
    <property type="entry name" value="Beta-D-glucan exohydrolase, C-terminal domain"/>
    <property type="match status" value="1"/>
</dbReference>
<proteinExistence type="inferred from homology"/>
<evidence type="ECO:0000313" key="6">
    <source>
        <dbReference type="EMBL" id="KAB4108870.1"/>
    </source>
</evidence>
<evidence type="ECO:0000313" key="9">
    <source>
        <dbReference type="EMBL" id="KAB4180830.1"/>
    </source>
</evidence>
<dbReference type="InterPro" id="IPR001764">
    <property type="entry name" value="Glyco_hydro_3_N"/>
</dbReference>
<dbReference type="FunFam" id="3.40.50.1700:FF:000009">
    <property type="entry name" value="Periplasmic beta-glucosidase"/>
    <property type="match status" value="1"/>
</dbReference>
<dbReference type="FunFam" id="2.60.40.10:FF:000495">
    <property type="entry name" value="Periplasmic beta-glucosidase"/>
    <property type="match status" value="1"/>
</dbReference>
<dbReference type="Proteomes" id="UP000283684">
    <property type="component" value="Unassembled WGS sequence"/>
</dbReference>
<evidence type="ECO:0000313" key="20">
    <source>
        <dbReference type="Proteomes" id="UP000442334"/>
    </source>
</evidence>
<dbReference type="EMBL" id="JAQNSI010000145">
    <property type="protein sequence ID" value="MDC1900015.1"/>
    <property type="molecule type" value="Genomic_DNA"/>
</dbReference>
<dbReference type="EMBL" id="WCUR01000008">
    <property type="protein sequence ID" value="KAB4118608.1"/>
    <property type="molecule type" value="Genomic_DNA"/>
</dbReference>
<dbReference type="PANTHER" id="PTHR30620">
    <property type="entry name" value="PERIPLASMIC BETA-GLUCOSIDASE-RELATED"/>
    <property type="match status" value="1"/>
</dbReference>
<dbReference type="SUPFAM" id="SSF49464">
    <property type="entry name" value="Carboxypeptidase regulatory domain-like"/>
    <property type="match status" value="1"/>
</dbReference>
<protein>
    <submittedName>
        <fullName evidence="11">Glycoside hydrolase family 3 C-terminal domain-containing protein</fullName>
    </submittedName>
    <submittedName>
        <fullName evidence="6">Glycosyl hydrolase</fullName>
    </submittedName>
    <submittedName>
        <fullName evidence="5">Putative exported hydrolase</fullName>
        <ecNumber evidence="5">3.2.1.21</ecNumber>
    </submittedName>
</protein>
<feature type="domain" description="Fibronectin type III-like" evidence="4">
    <location>
        <begin position="678"/>
        <end position="747"/>
    </location>
</feature>
<dbReference type="EMBL" id="CYZF01000002">
    <property type="protein sequence ID" value="CUN76318.1"/>
    <property type="molecule type" value="Genomic_DNA"/>
</dbReference>
<keyword evidence="5" id="KW-0326">Glycosidase</keyword>
<dbReference type="Proteomes" id="UP000487221">
    <property type="component" value="Unassembled WGS sequence"/>
</dbReference>
<feature type="signal peptide" evidence="3">
    <location>
        <begin position="1"/>
        <end position="26"/>
    </location>
</feature>
<dbReference type="Proteomes" id="UP001222603">
    <property type="component" value="Unassembled WGS sequence"/>
</dbReference>
<evidence type="ECO:0000256" key="2">
    <source>
        <dbReference type="ARBA" id="ARBA00022801"/>
    </source>
</evidence>
<dbReference type="PANTHER" id="PTHR30620:SF123">
    <property type="entry name" value="BETA-XYLOSIDASE"/>
    <property type="match status" value="1"/>
</dbReference>
<comment type="similarity">
    <text evidence="1">Belongs to the glycosyl hydrolase 3 family.</text>
</comment>
<reference evidence="17 18" key="3">
    <citation type="journal article" date="2019" name="Nat. Med.">
        <title>A library of human gut bacterial isolates paired with longitudinal multiomics data enables mechanistic microbiome research.</title>
        <authorList>
            <person name="Poyet M."/>
            <person name="Groussin M."/>
            <person name="Gibbons S.M."/>
            <person name="Avila-Pacheco J."/>
            <person name="Jiang X."/>
            <person name="Kearney S.M."/>
            <person name="Perrotta A.R."/>
            <person name="Berdy B."/>
            <person name="Zhao S."/>
            <person name="Lieberman T.D."/>
            <person name="Swanson P.K."/>
            <person name="Smith M."/>
            <person name="Roesemann S."/>
            <person name="Alexander J.E."/>
            <person name="Rich S.A."/>
            <person name="Livny J."/>
            <person name="Vlamakis H."/>
            <person name="Clish C."/>
            <person name="Bullock K."/>
            <person name="Deik A."/>
            <person name="Scott J."/>
            <person name="Pierce K.A."/>
            <person name="Xavier R.J."/>
            <person name="Alm E.J."/>
        </authorList>
    </citation>
    <scope>NUCLEOTIDE SEQUENCE [LARGE SCALE GENOMIC DNA]</scope>
    <source>
        <strain evidence="9 21">BIOML-A19</strain>
        <strain evidence="10 20">BIOML-A21</strain>
        <strain evidence="6 19">BIOML-A36</strain>
        <strain evidence="8 18">BIOML-A37</strain>
        <strain evidence="7 17">BIOML-A38</strain>
    </source>
</reference>
<dbReference type="InterPro" id="IPR017853">
    <property type="entry name" value="GH"/>
</dbReference>
<evidence type="ECO:0000313" key="10">
    <source>
        <dbReference type="EMBL" id="KAB4185192.1"/>
    </source>
</evidence>
<evidence type="ECO:0000313" key="21">
    <source>
        <dbReference type="Proteomes" id="UP000487221"/>
    </source>
</evidence>
<reference evidence="11" key="4">
    <citation type="submission" date="2022-10" db="EMBL/GenBank/DDBJ databases">
        <title>Human gut microbiome strain richness.</title>
        <authorList>
            <person name="Chen-Liaw A."/>
        </authorList>
    </citation>
    <scope>NUCLEOTIDE SEQUENCE</scope>
    <source>
        <strain evidence="11">1001713st1_F9_1001713B170221_170320</strain>
    </source>
</reference>
<dbReference type="EMBL" id="QSRK01000029">
    <property type="protein sequence ID" value="RGL10296.1"/>
    <property type="molecule type" value="Genomic_DNA"/>
</dbReference>
<evidence type="ECO:0000313" key="13">
    <source>
        <dbReference type="EMBL" id="RGZ49915.1"/>
    </source>
</evidence>
<dbReference type="Pfam" id="PF00933">
    <property type="entry name" value="Glyco_hydro_3"/>
    <property type="match status" value="1"/>
</dbReference>
<dbReference type="EMBL" id="WCUQ01000007">
    <property type="protein sequence ID" value="KAB4123654.1"/>
    <property type="molecule type" value="Genomic_DNA"/>
</dbReference>
<dbReference type="SUPFAM" id="SSF51445">
    <property type="entry name" value="(Trans)glycosidases"/>
    <property type="match status" value="1"/>
</dbReference>
<reference evidence="5 14" key="1">
    <citation type="submission" date="2015-09" db="EMBL/GenBank/DDBJ databases">
        <authorList>
            <consortium name="Pathogen Informatics"/>
        </authorList>
    </citation>
    <scope>NUCLEOTIDE SEQUENCE [LARGE SCALE GENOMIC DNA]</scope>
    <source>
        <strain evidence="5 14">2789STDY5608791</strain>
    </source>
</reference>
<dbReference type="Proteomes" id="UP000441711">
    <property type="component" value="Unassembled WGS sequence"/>
</dbReference>
<evidence type="ECO:0000313" key="19">
    <source>
        <dbReference type="Proteomes" id="UP000441711"/>
    </source>
</evidence>
<evidence type="ECO:0000313" key="5">
    <source>
        <dbReference type="EMBL" id="CUN76318.1"/>
    </source>
</evidence>
<dbReference type="InterPro" id="IPR036962">
    <property type="entry name" value="Glyco_hydro_3_N_sf"/>
</dbReference>
<evidence type="ECO:0000313" key="12">
    <source>
        <dbReference type="EMBL" id="RGL10296.1"/>
    </source>
</evidence>
<dbReference type="EMBL" id="QSEE01000005">
    <property type="protein sequence ID" value="RGZ49915.1"/>
    <property type="molecule type" value="Genomic_DNA"/>
</dbReference>
<reference evidence="15 16" key="2">
    <citation type="submission" date="2018-08" db="EMBL/GenBank/DDBJ databases">
        <title>A genome reference for cultivated species of the human gut microbiota.</title>
        <authorList>
            <person name="Zou Y."/>
            <person name="Xue W."/>
            <person name="Luo G."/>
        </authorList>
    </citation>
    <scope>NUCLEOTIDE SEQUENCE [LARGE SCALE GENOMIC DNA]</scope>
    <source>
        <strain evidence="13 16">AM50-4</strain>
        <strain evidence="12 15">TF08-13</strain>
    </source>
</reference>
<dbReference type="InterPro" id="IPR002772">
    <property type="entry name" value="Glyco_hydro_3_C"/>
</dbReference>
<dbReference type="EMBL" id="WCUP01000008">
    <property type="protein sequence ID" value="KAB4108870.1"/>
    <property type="molecule type" value="Genomic_DNA"/>
</dbReference>
<dbReference type="InterPro" id="IPR051915">
    <property type="entry name" value="Cellulose_Degrad_GH3"/>
</dbReference>
<evidence type="ECO:0000313" key="15">
    <source>
        <dbReference type="Proteomes" id="UP000260795"/>
    </source>
</evidence>
<dbReference type="Proteomes" id="UP000438773">
    <property type="component" value="Unassembled WGS sequence"/>
</dbReference>
<sequence length="860" mass="95248">MKPTFLSHFLTPILLFCGVATLPLQAQSYKDPTLSPEERTTDLLRRMTLEEKIAQIRHIHSWNIFDEQDLNETKLQEFVGDLCWGFVEGFPLTGESCHRHMRRIQEYMVKHTRLGIPVFTVAEALHGSVHEGSTIYPQNIALASTFNPELAYRRAAEISKELHYQGICQILAPCIDVVRDLRWGRVEESYGEDPFLNGIFAYEEAKGYLDNGISPMLKHYGPHGNPLGGLNLASVHCGVGELHDVYLQPFKRVVTSLPIHAVMSTYNSWNRVPNSSSHYLLTEVLRNRWGFQGYIYSDWGAIDMLHTFQRTASNQAEAAVQAIVAGLDVEASSECFPHLAALVKEKKVDEGIIDKAVSRVLLAKFRMGLFEDPYGDRFAGHSLHSQENIQVARQIADESTVLLKNDKDLLPLNLSQLKSIAVIGPNADQVQFGDYTWSRTNQDGITPLEGIRKQVEPVGIKIRYAKGCNMMSMDTTQIAAAVEAARQSDAAILFCGSASASLARDYHETNCGEGFDLTDLSLTGAQGKLIQAVHATGKPVVLVLVTGKPFAIAWEKEHIPAILVQWYAGEQEGSSIADILFGKTNPSGHLTVSFPKSSGHLPAYYNHLPTDRGFYHKPGSYEQPGRDYVFSSPGPLWAFGHGLTYTTFEYADLQIEQTTDSVKVLVTVKNTGTRAGKAVPQLYVRDVFSSISTPVRQLKAFQKVELKPDEEVQVPLHFAIEDLAFTNENGQTAVEPGNFEIQMGDASDHILLKDIISIGKTSADGHQTEQRQAGKEIGKGTIISIKGMVRDVQATPADRVEIYSTAQQRVVGVTDKSGRYTIEVPEDDILVFRKSGYLNEEVNVAGKSSILITIRNGTDL</sequence>
<dbReference type="InterPro" id="IPR008969">
    <property type="entry name" value="CarboxyPept-like_regulatory"/>
</dbReference>
<organism evidence="5 14">
    <name type="scientific">Bacteroides uniformis</name>
    <dbReference type="NCBI Taxonomy" id="820"/>
    <lineage>
        <taxon>Bacteria</taxon>
        <taxon>Pseudomonadati</taxon>
        <taxon>Bacteroidota</taxon>
        <taxon>Bacteroidia</taxon>
        <taxon>Bacteroidales</taxon>
        <taxon>Bacteroidaceae</taxon>
        <taxon>Bacteroides</taxon>
    </lineage>
</organism>
<evidence type="ECO:0000313" key="11">
    <source>
        <dbReference type="EMBL" id="MDC1900015.1"/>
    </source>
</evidence>
<dbReference type="Gene3D" id="3.40.50.1700">
    <property type="entry name" value="Glycoside hydrolase family 3 C-terminal domain"/>
    <property type="match status" value="1"/>
</dbReference>
<keyword evidence="3" id="KW-0732">Signal</keyword>
<evidence type="ECO:0000313" key="7">
    <source>
        <dbReference type="EMBL" id="KAB4118608.1"/>
    </source>
</evidence>
<dbReference type="InterPro" id="IPR013783">
    <property type="entry name" value="Ig-like_fold"/>
</dbReference>
<dbReference type="EMBL" id="WCTY01000038">
    <property type="protein sequence ID" value="KAB4180830.1"/>
    <property type="molecule type" value="Genomic_DNA"/>
</dbReference>
<evidence type="ECO:0000256" key="3">
    <source>
        <dbReference type="SAM" id="SignalP"/>
    </source>
</evidence>
<dbReference type="GO" id="GO:0009251">
    <property type="term" value="P:glucan catabolic process"/>
    <property type="evidence" value="ECO:0007669"/>
    <property type="project" value="TreeGrafter"/>
</dbReference>
<gene>
    <name evidence="5" type="primary">bglX_3</name>
    <name evidence="13" type="ORF">DW988_07670</name>
    <name evidence="12" type="ORF">DXC80_16195</name>
    <name evidence="5" type="ORF">ERS417307_00534</name>
    <name evidence="10" type="ORF">GAQ34_10940</name>
    <name evidence="9" type="ORF">GAQ44_18055</name>
    <name evidence="6" type="ORF">GAQ70_13085</name>
    <name evidence="7" type="ORF">GAQ72_04600</name>
    <name evidence="8" type="ORF">GAQ75_12815</name>
    <name evidence="11" type="ORF">POZ10_05210</name>
</gene>
<dbReference type="Proteomes" id="UP000095419">
    <property type="component" value="Unassembled WGS sequence"/>
</dbReference>
<dbReference type="Pfam" id="PF01915">
    <property type="entry name" value="Glyco_hydro_3_C"/>
    <property type="match status" value="1"/>
</dbReference>
<evidence type="ECO:0000313" key="18">
    <source>
        <dbReference type="Proteomes" id="UP000438773"/>
    </source>
</evidence>
<evidence type="ECO:0000313" key="17">
    <source>
        <dbReference type="Proteomes" id="UP000434462"/>
    </source>
</evidence>
<dbReference type="EC" id="3.2.1.21" evidence="5"/>
<evidence type="ECO:0000313" key="8">
    <source>
        <dbReference type="EMBL" id="KAB4123654.1"/>
    </source>
</evidence>
<dbReference type="GO" id="GO:0008422">
    <property type="term" value="F:beta-glucosidase activity"/>
    <property type="evidence" value="ECO:0007669"/>
    <property type="project" value="UniProtKB-EC"/>
</dbReference>
<keyword evidence="2 5" id="KW-0378">Hydrolase</keyword>
<evidence type="ECO:0000313" key="14">
    <source>
        <dbReference type="Proteomes" id="UP000095419"/>
    </source>
</evidence>
<dbReference type="Pfam" id="PF14310">
    <property type="entry name" value="Fn3-like"/>
    <property type="match status" value="1"/>
</dbReference>
<dbReference type="AlphaFoldDB" id="A0A173ZM72"/>
<name>A0A173ZM72_BACUN</name>
<dbReference type="InterPro" id="IPR026891">
    <property type="entry name" value="Fn3-like"/>
</dbReference>
<dbReference type="RefSeq" id="WP_057087121.1">
    <property type="nucleotide sequence ID" value="NZ_BQNO01000001.1"/>
</dbReference>
<dbReference type="Proteomes" id="UP000434462">
    <property type="component" value="Unassembled WGS sequence"/>
</dbReference>
<dbReference type="PRINTS" id="PR00133">
    <property type="entry name" value="GLHYDRLASE3"/>
</dbReference>
<dbReference type="Gene3D" id="2.60.40.10">
    <property type="entry name" value="Immunoglobulins"/>
    <property type="match status" value="1"/>
</dbReference>
<evidence type="ECO:0000256" key="1">
    <source>
        <dbReference type="ARBA" id="ARBA00005336"/>
    </source>
</evidence>